<organism evidence="2">
    <name type="scientific">marine sediment metagenome</name>
    <dbReference type="NCBI Taxonomy" id="412755"/>
    <lineage>
        <taxon>unclassified sequences</taxon>
        <taxon>metagenomes</taxon>
        <taxon>ecological metagenomes</taxon>
    </lineage>
</organism>
<comment type="caution">
    <text evidence="2">The sequence shown here is derived from an EMBL/GenBank/DDBJ whole genome shotgun (WGS) entry which is preliminary data.</text>
</comment>
<dbReference type="AlphaFoldDB" id="X1A2V5"/>
<proteinExistence type="predicted"/>
<feature type="domain" description="Bacterial sugar transferase" evidence="1">
    <location>
        <begin position="7"/>
        <end position="133"/>
    </location>
</feature>
<dbReference type="InterPro" id="IPR003362">
    <property type="entry name" value="Bact_transf"/>
</dbReference>
<evidence type="ECO:0000259" key="1">
    <source>
        <dbReference type="Pfam" id="PF02397"/>
    </source>
</evidence>
<dbReference type="PANTHER" id="PTHR30576">
    <property type="entry name" value="COLANIC BIOSYNTHESIS UDP-GLUCOSE LIPID CARRIER TRANSFERASE"/>
    <property type="match status" value="1"/>
</dbReference>
<dbReference type="Pfam" id="PF02397">
    <property type="entry name" value="Bac_transf"/>
    <property type="match status" value="1"/>
</dbReference>
<reference evidence="2" key="1">
    <citation type="journal article" date="2014" name="Front. Microbiol.">
        <title>High frequency of phylogenetically diverse reductive dehalogenase-homologous genes in deep subseafloor sedimentary metagenomes.</title>
        <authorList>
            <person name="Kawai M."/>
            <person name="Futagami T."/>
            <person name="Toyoda A."/>
            <person name="Takaki Y."/>
            <person name="Nishi S."/>
            <person name="Hori S."/>
            <person name="Arai W."/>
            <person name="Tsubouchi T."/>
            <person name="Morono Y."/>
            <person name="Uchiyama I."/>
            <person name="Ito T."/>
            <person name="Fujiyama A."/>
            <person name="Inagaki F."/>
            <person name="Takami H."/>
        </authorList>
    </citation>
    <scope>NUCLEOTIDE SEQUENCE</scope>
    <source>
        <strain evidence="2">Expedition CK06-06</strain>
    </source>
</reference>
<dbReference type="EMBL" id="BART01007844">
    <property type="protein sequence ID" value="GAG64507.1"/>
    <property type="molecule type" value="Genomic_DNA"/>
</dbReference>
<name>X1A2V5_9ZZZZ</name>
<sequence length="139" mass="16304">MVDNAEKLREKLEEQNEVSGPVFKIKNDPRITRVGKWLRRISMDELPQLINVLKGEMSLVGPRPLPIRDYEGFHHNWHRRRFSIRPGITCLWQVNGRSNTPFEKWMELDVQYIDNWSLWLDLKILAKTIPAVIRGSGAT</sequence>
<gene>
    <name evidence="2" type="ORF">S01H4_17771</name>
</gene>
<protein>
    <recommendedName>
        <fullName evidence="1">Bacterial sugar transferase domain-containing protein</fullName>
    </recommendedName>
</protein>
<dbReference type="PANTHER" id="PTHR30576:SF10">
    <property type="entry name" value="SLL5057 PROTEIN"/>
    <property type="match status" value="1"/>
</dbReference>
<accession>X1A2V5</accession>
<dbReference type="GO" id="GO:0016780">
    <property type="term" value="F:phosphotransferase activity, for other substituted phosphate groups"/>
    <property type="evidence" value="ECO:0007669"/>
    <property type="project" value="TreeGrafter"/>
</dbReference>
<evidence type="ECO:0000313" key="2">
    <source>
        <dbReference type="EMBL" id="GAG64507.1"/>
    </source>
</evidence>